<feature type="non-terminal residue" evidence="6">
    <location>
        <position position="76"/>
    </location>
</feature>
<evidence type="ECO:0000313" key="6">
    <source>
        <dbReference type="EMBL" id="MBD4335220.1"/>
    </source>
</evidence>
<evidence type="ECO:0000256" key="1">
    <source>
        <dbReference type="ARBA" id="ARBA00004651"/>
    </source>
</evidence>
<dbReference type="AlphaFoldDB" id="A0A8I0H4C4"/>
<feature type="non-terminal residue" evidence="6">
    <location>
        <position position="1"/>
    </location>
</feature>
<sequence length="76" mass="8586">DGKPNRWGMMKRYIDLLLPQKKLFFYAILSSVITTILGIASSMFNKILMDEVLPYGLDNLLVTLIIVFSMVSLTSS</sequence>
<evidence type="ECO:0000256" key="5">
    <source>
        <dbReference type="SAM" id="Phobius"/>
    </source>
</evidence>
<dbReference type="GO" id="GO:0005886">
    <property type="term" value="C:plasma membrane"/>
    <property type="evidence" value="ECO:0007669"/>
    <property type="project" value="UniProtKB-SubCell"/>
</dbReference>
<evidence type="ECO:0000256" key="2">
    <source>
        <dbReference type="ARBA" id="ARBA00022692"/>
    </source>
</evidence>
<feature type="transmembrane region" description="Helical" evidence="5">
    <location>
        <begin position="23"/>
        <end position="40"/>
    </location>
</feature>
<keyword evidence="4 5" id="KW-0472">Membrane</keyword>
<name>A0A8I0H4C4_XANCI</name>
<organism evidence="6 7">
    <name type="scientific">Xanthomonas citri pv. citri</name>
    <dbReference type="NCBI Taxonomy" id="611301"/>
    <lineage>
        <taxon>Bacteria</taxon>
        <taxon>Pseudomonadati</taxon>
        <taxon>Pseudomonadota</taxon>
        <taxon>Gammaproteobacteria</taxon>
        <taxon>Lysobacterales</taxon>
        <taxon>Lysobacteraceae</taxon>
        <taxon>Xanthomonas</taxon>
    </lineage>
</organism>
<protein>
    <submittedName>
        <fullName evidence="6">ABC transporter permease</fullName>
    </submittedName>
</protein>
<dbReference type="EMBL" id="JAABFR010000161">
    <property type="protein sequence ID" value="MBD4335220.1"/>
    <property type="molecule type" value="Genomic_DNA"/>
</dbReference>
<reference evidence="6" key="1">
    <citation type="submission" date="2020-01" db="EMBL/GenBank/DDBJ databases">
        <authorList>
            <person name="Richard D."/>
        </authorList>
    </citation>
    <scope>NUCLEOTIDE SEQUENCE</scope>
    <source>
        <strain evidence="6">JP541</strain>
    </source>
</reference>
<evidence type="ECO:0000313" key="7">
    <source>
        <dbReference type="Proteomes" id="UP000653002"/>
    </source>
</evidence>
<accession>A0A8I0H4C4</accession>
<evidence type="ECO:0000256" key="3">
    <source>
        <dbReference type="ARBA" id="ARBA00022989"/>
    </source>
</evidence>
<evidence type="ECO:0000256" key="4">
    <source>
        <dbReference type="ARBA" id="ARBA00023136"/>
    </source>
</evidence>
<keyword evidence="2 5" id="KW-0812">Transmembrane</keyword>
<comment type="subcellular location">
    <subcellularLocation>
        <location evidence="1">Cell membrane</location>
        <topology evidence="1">Multi-pass membrane protein</topology>
    </subcellularLocation>
</comment>
<dbReference type="Gene3D" id="1.20.1560.10">
    <property type="entry name" value="ABC transporter type 1, transmembrane domain"/>
    <property type="match status" value="1"/>
</dbReference>
<dbReference type="SUPFAM" id="SSF90123">
    <property type="entry name" value="ABC transporter transmembrane region"/>
    <property type="match status" value="1"/>
</dbReference>
<gene>
    <name evidence="6" type="ORF">GUH15_03830</name>
</gene>
<proteinExistence type="predicted"/>
<dbReference type="Proteomes" id="UP000653002">
    <property type="component" value="Unassembled WGS sequence"/>
</dbReference>
<feature type="transmembrane region" description="Helical" evidence="5">
    <location>
        <begin position="52"/>
        <end position="73"/>
    </location>
</feature>
<keyword evidence="3 5" id="KW-1133">Transmembrane helix</keyword>
<comment type="caution">
    <text evidence="6">The sequence shown here is derived from an EMBL/GenBank/DDBJ whole genome shotgun (WGS) entry which is preliminary data.</text>
</comment>
<dbReference type="InterPro" id="IPR036640">
    <property type="entry name" value="ABC1_TM_sf"/>
</dbReference>
<dbReference type="GO" id="GO:0005524">
    <property type="term" value="F:ATP binding"/>
    <property type="evidence" value="ECO:0007669"/>
    <property type="project" value="InterPro"/>
</dbReference>